<dbReference type="OrthoDB" id="9803054at2"/>
<proteinExistence type="inferred from homology"/>
<dbReference type="HAMAP" id="MF_01430">
    <property type="entry name" value="OM_assembly_BamA"/>
    <property type="match status" value="1"/>
</dbReference>
<reference evidence="12 13" key="1">
    <citation type="submission" date="2017-12" db="EMBL/GenBank/DDBJ databases">
        <authorList>
            <person name="Hurst M.R.H."/>
        </authorList>
    </citation>
    <scope>NUCLEOTIDE SEQUENCE [LARGE SCALE GENOMIC DNA]</scope>
    <source>
        <strain evidence="12 13">BM15</strain>
    </source>
</reference>
<keyword evidence="2 8" id="KW-1134">Transmembrane beta strand</keyword>
<sequence precursor="true">MTRKLGTRAVALMTALAVATPVAMVAMPAWAYSFNDVRIEGAERIEPATILSFANIARGQEVSAGELNDALQRLQNSGLFETVEVIPQGNTLVIRVSEYPTINQINIEGNRRLDDERLLEVVQSQPRRVYQPSQALADATAIAQAYAASGRLAARVDPRIIRRDGNRIDLVFEVREGDLTEIERIGFAGNRAFSDRRLRQVLETKQAGILRTFIRSDTFAPERISLDEQLLTDFYRSRGYADFRVQAVAPEIARERDAFYITFNIQEGPQYRFGSVNTVSEIAGVEASAFAEQNRVRTGSVYNPAIIDNSIRRMETVAIEQGLDFVNIEPRVTRNPGSRTLDLTFALTRGPRIFVERIDIEGNTTTLDRVIRRQFRTVEGDPFNPREIRNSAERIRALGYFSDAQVETRQGSSEQQVIVDVNVEEQPTGSLSFGASYGQNSGVGFNAGLTERNFLGRGQQLGINVSTASGDQKADFNFVEPYLLGRDLRWRLSGGYSETERLNSKYDTRSAYLGTGLEFPISQNGRLEVRYRLSRDSILNVQDGFDDETGLPTDTEDRSSSLIIDDEGTRVTSAIGYSYSYDSRITGLNPLTGYRLSFSQDVAGLGGDVKNVKTGIFAGVESRAWREEVALRAEFEAGAVVSYGDSSTRINDRYRGGSHMRGFEPNGLGPRDLGPSQEGDDVNDALGGNYYWALRTEAQFPLGLPEEYGITGGLFADVGSVWGLDNTTASFEGDSYEVDDSMKVRASIGASIFWTTPIGPLRFNFAKAVKKEEQDKEQKFDLTISTNF</sequence>
<dbReference type="InterPro" id="IPR023707">
    <property type="entry name" value="OM_assembly_BamA"/>
</dbReference>
<dbReference type="Gene3D" id="3.10.20.310">
    <property type="entry name" value="membrane protein fhac"/>
    <property type="match status" value="5"/>
</dbReference>
<evidence type="ECO:0000256" key="9">
    <source>
        <dbReference type="NCBIfam" id="TIGR03303"/>
    </source>
</evidence>
<dbReference type="GO" id="GO:0009279">
    <property type="term" value="C:cell outer membrane"/>
    <property type="evidence" value="ECO:0007669"/>
    <property type="project" value="UniProtKB-SubCell"/>
</dbReference>
<comment type="subcellular location">
    <subcellularLocation>
        <location evidence="8">Cell outer membrane</location>
    </subcellularLocation>
    <subcellularLocation>
        <location evidence="1">Membrane</location>
    </subcellularLocation>
</comment>
<dbReference type="RefSeq" id="WP_101461366.1">
    <property type="nucleotide sequence ID" value="NZ_CP025408.1"/>
</dbReference>
<evidence type="ECO:0000256" key="2">
    <source>
        <dbReference type="ARBA" id="ARBA00022452"/>
    </source>
</evidence>
<accession>A0A2K9EV04</accession>
<dbReference type="PANTHER" id="PTHR12815:SF23">
    <property type="entry name" value="OUTER MEMBRANE PROTEIN ASSEMBLY FACTOR BAMA"/>
    <property type="match status" value="1"/>
</dbReference>
<feature type="domain" description="POTRA" evidence="11">
    <location>
        <begin position="100"/>
        <end position="177"/>
    </location>
</feature>
<dbReference type="NCBIfam" id="TIGR03303">
    <property type="entry name" value="OM_YaeT"/>
    <property type="match status" value="1"/>
</dbReference>
<evidence type="ECO:0000259" key="11">
    <source>
        <dbReference type="PROSITE" id="PS51779"/>
    </source>
</evidence>
<dbReference type="InterPro" id="IPR010827">
    <property type="entry name" value="BamA/TamA_POTRA"/>
</dbReference>
<comment type="subunit">
    <text evidence="8">Part of the Bam complex.</text>
</comment>
<dbReference type="EMBL" id="CP025408">
    <property type="protein sequence ID" value="AUH34706.1"/>
    <property type="molecule type" value="Genomic_DNA"/>
</dbReference>
<evidence type="ECO:0000256" key="8">
    <source>
        <dbReference type="HAMAP-Rule" id="MF_01430"/>
    </source>
</evidence>
<dbReference type="Pfam" id="PF07244">
    <property type="entry name" value="POTRA"/>
    <property type="match status" value="4"/>
</dbReference>
<feature type="signal peptide" evidence="8">
    <location>
        <begin position="1"/>
        <end position="31"/>
    </location>
</feature>
<evidence type="ECO:0000256" key="6">
    <source>
        <dbReference type="ARBA" id="ARBA00023136"/>
    </source>
</evidence>
<keyword evidence="6 8" id="KW-0472">Membrane</keyword>
<feature type="domain" description="POTRA" evidence="11">
    <location>
        <begin position="32"/>
        <end position="99"/>
    </location>
</feature>
<feature type="region of interest" description="Disordered" evidence="10">
    <location>
        <begin position="654"/>
        <end position="680"/>
    </location>
</feature>
<dbReference type="PROSITE" id="PS51779">
    <property type="entry name" value="POTRA"/>
    <property type="match status" value="3"/>
</dbReference>
<keyword evidence="4 8" id="KW-0732">Signal</keyword>
<dbReference type="Gene3D" id="2.40.160.50">
    <property type="entry name" value="membrane protein fhac: a member of the omp85/tpsb transporter family"/>
    <property type="match status" value="1"/>
</dbReference>
<comment type="similarity">
    <text evidence="8">Belongs to the BamA family.</text>
</comment>
<comment type="function">
    <text evidence="8">Part of the outer membrane protein assembly complex, which is involved in assembly and insertion of beta-barrel proteins into the outer membrane.</text>
</comment>
<dbReference type="InterPro" id="IPR039910">
    <property type="entry name" value="D15-like"/>
</dbReference>
<feature type="domain" description="POTRA" evidence="11">
    <location>
        <begin position="353"/>
        <end position="426"/>
    </location>
</feature>
<dbReference type="GO" id="GO:0051205">
    <property type="term" value="P:protein insertion into membrane"/>
    <property type="evidence" value="ECO:0007669"/>
    <property type="project" value="UniProtKB-UniRule"/>
</dbReference>
<keyword evidence="5 8" id="KW-0677">Repeat</keyword>
<dbReference type="InterPro" id="IPR000184">
    <property type="entry name" value="Bac_surfAg_D15"/>
</dbReference>
<evidence type="ECO:0000256" key="4">
    <source>
        <dbReference type="ARBA" id="ARBA00022729"/>
    </source>
</evidence>
<organism evidence="12 13">
    <name type="scientific">Paracoccus tegillarcae</name>
    <dbReference type="NCBI Taxonomy" id="1529068"/>
    <lineage>
        <taxon>Bacteria</taxon>
        <taxon>Pseudomonadati</taxon>
        <taxon>Pseudomonadota</taxon>
        <taxon>Alphaproteobacteria</taxon>
        <taxon>Rhodobacterales</taxon>
        <taxon>Paracoccaceae</taxon>
        <taxon>Paracoccus</taxon>
    </lineage>
</organism>
<gene>
    <name evidence="8 12" type="primary">bamA</name>
    <name evidence="12" type="ORF">CUV01_16125</name>
</gene>
<evidence type="ECO:0000256" key="1">
    <source>
        <dbReference type="ARBA" id="ARBA00004370"/>
    </source>
</evidence>
<evidence type="ECO:0000256" key="7">
    <source>
        <dbReference type="ARBA" id="ARBA00023237"/>
    </source>
</evidence>
<dbReference type="Pfam" id="PF01103">
    <property type="entry name" value="Omp85"/>
    <property type="match status" value="1"/>
</dbReference>
<feature type="chain" id="PRO_5015013799" description="Outer membrane protein assembly factor BamA" evidence="8">
    <location>
        <begin position="32"/>
        <end position="788"/>
    </location>
</feature>
<dbReference type="InterPro" id="IPR034746">
    <property type="entry name" value="POTRA"/>
</dbReference>
<keyword evidence="13" id="KW-1185">Reference proteome</keyword>
<keyword evidence="3 8" id="KW-0812">Transmembrane</keyword>
<dbReference type="PANTHER" id="PTHR12815">
    <property type="entry name" value="SORTING AND ASSEMBLY MACHINERY SAMM50 PROTEIN FAMILY MEMBER"/>
    <property type="match status" value="1"/>
</dbReference>
<name>A0A2K9EV04_9RHOB</name>
<dbReference type="GO" id="GO:0043165">
    <property type="term" value="P:Gram-negative-bacterium-type cell outer membrane assembly"/>
    <property type="evidence" value="ECO:0007669"/>
    <property type="project" value="UniProtKB-UniRule"/>
</dbReference>
<dbReference type="AlphaFoldDB" id="A0A2K9EV04"/>
<keyword evidence="7 8" id="KW-0998">Cell outer membrane</keyword>
<evidence type="ECO:0000256" key="10">
    <source>
        <dbReference type="SAM" id="MobiDB-lite"/>
    </source>
</evidence>
<evidence type="ECO:0000313" key="13">
    <source>
        <dbReference type="Proteomes" id="UP000233742"/>
    </source>
</evidence>
<dbReference type="Proteomes" id="UP000233742">
    <property type="component" value="Chromosome"/>
</dbReference>
<evidence type="ECO:0000256" key="5">
    <source>
        <dbReference type="ARBA" id="ARBA00022737"/>
    </source>
</evidence>
<dbReference type="KEGG" id="paro:CUV01_16125"/>
<evidence type="ECO:0000313" key="12">
    <source>
        <dbReference type="EMBL" id="AUH34706.1"/>
    </source>
</evidence>
<dbReference type="PIRSF" id="PIRSF006076">
    <property type="entry name" value="OM_assembly_OMP85"/>
    <property type="match status" value="1"/>
</dbReference>
<protein>
    <recommendedName>
        <fullName evidence="8 9">Outer membrane protein assembly factor BamA</fullName>
    </recommendedName>
</protein>
<evidence type="ECO:0000256" key="3">
    <source>
        <dbReference type="ARBA" id="ARBA00022692"/>
    </source>
</evidence>